<organism evidence="1 2">
    <name type="scientific">Artemisia annua</name>
    <name type="common">Sweet wormwood</name>
    <dbReference type="NCBI Taxonomy" id="35608"/>
    <lineage>
        <taxon>Eukaryota</taxon>
        <taxon>Viridiplantae</taxon>
        <taxon>Streptophyta</taxon>
        <taxon>Embryophyta</taxon>
        <taxon>Tracheophyta</taxon>
        <taxon>Spermatophyta</taxon>
        <taxon>Magnoliopsida</taxon>
        <taxon>eudicotyledons</taxon>
        <taxon>Gunneridae</taxon>
        <taxon>Pentapetalae</taxon>
        <taxon>asterids</taxon>
        <taxon>campanulids</taxon>
        <taxon>Asterales</taxon>
        <taxon>Asteraceae</taxon>
        <taxon>Asteroideae</taxon>
        <taxon>Anthemideae</taxon>
        <taxon>Artemisiinae</taxon>
        <taxon>Artemisia</taxon>
    </lineage>
</organism>
<dbReference type="InterPro" id="IPR016039">
    <property type="entry name" value="Thiolase-like"/>
</dbReference>
<evidence type="ECO:0000313" key="1">
    <source>
        <dbReference type="EMBL" id="PWA39291.1"/>
    </source>
</evidence>
<keyword evidence="2" id="KW-1185">Reference proteome</keyword>
<dbReference type="Proteomes" id="UP000245207">
    <property type="component" value="Unassembled WGS sequence"/>
</dbReference>
<comment type="caution">
    <text evidence="1">The sequence shown here is derived from an EMBL/GenBank/DDBJ whole genome shotgun (WGS) entry which is preliminary data.</text>
</comment>
<dbReference type="GO" id="GO:0016746">
    <property type="term" value="F:acyltransferase activity"/>
    <property type="evidence" value="ECO:0007669"/>
    <property type="project" value="InterPro"/>
</dbReference>
<evidence type="ECO:0000313" key="2">
    <source>
        <dbReference type="Proteomes" id="UP000245207"/>
    </source>
</evidence>
<reference evidence="1 2" key="1">
    <citation type="journal article" date="2018" name="Mol. Plant">
        <title>The genome of Artemisia annua provides insight into the evolution of Asteraceae family and artemisinin biosynthesis.</title>
        <authorList>
            <person name="Shen Q."/>
            <person name="Zhang L."/>
            <person name="Liao Z."/>
            <person name="Wang S."/>
            <person name="Yan T."/>
            <person name="Shi P."/>
            <person name="Liu M."/>
            <person name="Fu X."/>
            <person name="Pan Q."/>
            <person name="Wang Y."/>
            <person name="Lv Z."/>
            <person name="Lu X."/>
            <person name="Zhang F."/>
            <person name="Jiang W."/>
            <person name="Ma Y."/>
            <person name="Chen M."/>
            <person name="Hao X."/>
            <person name="Li L."/>
            <person name="Tang Y."/>
            <person name="Lv G."/>
            <person name="Zhou Y."/>
            <person name="Sun X."/>
            <person name="Brodelius P.E."/>
            <person name="Rose J.K.C."/>
            <person name="Tang K."/>
        </authorList>
    </citation>
    <scope>NUCLEOTIDE SEQUENCE [LARGE SCALE GENOMIC DNA]</scope>
    <source>
        <strain evidence="2">cv. Huhao1</strain>
        <tissue evidence="1">Leaf</tissue>
    </source>
</reference>
<accession>A0A2U1KRD4</accession>
<name>A0A2U1KRD4_ARTAN</name>
<dbReference type="OrthoDB" id="1927131at2759"/>
<dbReference type="SUPFAM" id="SSF53901">
    <property type="entry name" value="Thiolase-like"/>
    <property type="match status" value="1"/>
</dbReference>
<dbReference type="AlphaFoldDB" id="A0A2U1KRD4"/>
<dbReference type="EMBL" id="PKPP01014772">
    <property type="protein sequence ID" value="PWA39291.1"/>
    <property type="molecule type" value="Genomic_DNA"/>
</dbReference>
<proteinExistence type="predicted"/>
<sequence length="154" mass="17375">MTHSLFRHTYWWSSHYICDKVQIQYFLKNNMGGKRTLGATMTDSPHNHSPYFYYHLSPPTTIDISSLTLSCCVDILLVILMYHLSHPCRNIVTSLKLINDFHTLLQDRTGPTYSISTACITSNFCILNAANHIIDGDAEAVFVNSYPVKGASIS</sequence>
<gene>
    <name evidence="1" type="ORF">CTI12_AA573270</name>
</gene>
<dbReference type="STRING" id="35608.A0A2U1KRD4"/>
<protein>
    <submittedName>
        <fullName evidence="1">3-oxoacyl-[acyl-carrier-protein] synthase 2</fullName>
    </submittedName>
</protein>